<dbReference type="InterPro" id="IPR011006">
    <property type="entry name" value="CheY-like_superfamily"/>
</dbReference>
<dbReference type="Gene3D" id="3.40.50.2300">
    <property type="match status" value="1"/>
</dbReference>
<evidence type="ECO:0000256" key="5">
    <source>
        <dbReference type="PROSITE-ProRule" id="PRU00169"/>
    </source>
</evidence>
<feature type="modified residue" description="4-aspartylphosphate" evidence="5">
    <location>
        <position position="53"/>
    </location>
</feature>
<dbReference type="SUPFAM" id="SSF46894">
    <property type="entry name" value="C-terminal effector domain of the bipartite response regulators"/>
    <property type="match status" value="1"/>
</dbReference>
<dbReference type="InterPro" id="IPR039420">
    <property type="entry name" value="WalR-like"/>
</dbReference>
<dbReference type="EMBL" id="CP015108">
    <property type="protein sequence ID" value="ARF14746.1"/>
    <property type="molecule type" value="Genomic_DNA"/>
</dbReference>
<feature type="domain" description="Response regulatory" evidence="7">
    <location>
        <begin position="2"/>
        <end position="119"/>
    </location>
</feature>
<keyword evidence="1 5" id="KW-0597">Phosphoprotein</keyword>
<dbReference type="PROSITE" id="PS50110">
    <property type="entry name" value="RESPONSE_REGULATORY"/>
    <property type="match status" value="1"/>
</dbReference>
<dbReference type="RefSeq" id="WP_029053559.1">
    <property type="nucleotide sequence ID" value="NZ_CP015108.1"/>
</dbReference>
<evidence type="ECO:0000313" key="8">
    <source>
        <dbReference type="EMBL" id="ARF14746.1"/>
    </source>
</evidence>
<dbReference type="PRINTS" id="PR00038">
    <property type="entry name" value="HTHLUXR"/>
</dbReference>
<gene>
    <name evidence="8" type="ORF">SporoS204_11665</name>
</gene>
<dbReference type="SUPFAM" id="SSF52172">
    <property type="entry name" value="CheY-like"/>
    <property type="match status" value="1"/>
</dbReference>
<evidence type="ECO:0000259" key="7">
    <source>
        <dbReference type="PROSITE" id="PS50110"/>
    </source>
</evidence>
<evidence type="ECO:0000256" key="2">
    <source>
        <dbReference type="ARBA" id="ARBA00023015"/>
    </source>
</evidence>
<dbReference type="PANTHER" id="PTHR43214">
    <property type="entry name" value="TWO-COMPONENT RESPONSE REGULATOR"/>
    <property type="match status" value="1"/>
</dbReference>
<sequence>MKIIIADDHAVVRTGFMHILNFQDDMEVVATAADGLEAYELVAKHKPDIILLDLSMPPGQSGLITTGKIHEDFPETKIVILTMYDDEEYMFHVLKNGAAGYILKNAPDEELLHAIREVYDGGTYVHPSMATSLVREFVKKGTKEADEDDPFKILSKREIEILPLVAKGYGNKEIAEMLYISVKTVEAHKAKMMDKLQLKSRPELVEYALRKKFLNF</sequence>
<name>A0ABN4YWG7_SPOUR</name>
<dbReference type="InterPro" id="IPR000792">
    <property type="entry name" value="Tscrpt_reg_LuxR_C"/>
</dbReference>
<evidence type="ECO:0000256" key="4">
    <source>
        <dbReference type="ARBA" id="ARBA00023163"/>
    </source>
</evidence>
<dbReference type="GO" id="GO:0003677">
    <property type="term" value="F:DNA binding"/>
    <property type="evidence" value="ECO:0007669"/>
    <property type="project" value="UniProtKB-KW"/>
</dbReference>
<evidence type="ECO:0000256" key="3">
    <source>
        <dbReference type="ARBA" id="ARBA00023125"/>
    </source>
</evidence>
<dbReference type="Pfam" id="PF00072">
    <property type="entry name" value="Response_reg"/>
    <property type="match status" value="1"/>
</dbReference>
<dbReference type="CDD" id="cd17535">
    <property type="entry name" value="REC_NarL-like"/>
    <property type="match status" value="1"/>
</dbReference>
<evidence type="ECO:0000256" key="1">
    <source>
        <dbReference type="ARBA" id="ARBA00022553"/>
    </source>
</evidence>
<reference evidence="8 9" key="1">
    <citation type="submission" date="2016-04" db="EMBL/GenBank/DDBJ databases">
        <title>Comparative Genomics and Epigenetics of Sporosarcina ureae.</title>
        <authorList>
            <person name="Oliver A.S."/>
            <person name="Cooper K.K."/>
        </authorList>
    </citation>
    <scope>NUCLEOTIDE SEQUENCE [LARGE SCALE GENOMIC DNA]</scope>
    <source>
        <strain evidence="8 9">S204</strain>
    </source>
</reference>
<dbReference type="PROSITE" id="PS50043">
    <property type="entry name" value="HTH_LUXR_2"/>
    <property type="match status" value="1"/>
</dbReference>
<keyword evidence="9" id="KW-1185">Reference proteome</keyword>
<dbReference type="SMART" id="SM00421">
    <property type="entry name" value="HTH_LUXR"/>
    <property type="match status" value="1"/>
</dbReference>
<dbReference type="SMART" id="SM00448">
    <property type="entry name" value="REC"/>
    <property type="match status" value="1"/>
</dbReference>
<dbReference type="InterPro" id="IPR058245">
    <property type="entry name" value="NreC/VraR/RcsB-like_REC"/>
</dbReference>
<dbReference type="Proteomes" id="UP000192486">
    <property type="component" value="Chromosome"/>
</dbReference>
<dbReference type="Pfam" id="PF00196">
    <property type="entry name" value="GerE"/>
    <property type="match status" value="1"/>
</dbReference>
<dbReference type="CDD" id="cd06170">
    <property type="entry name" value="LuxR_C_like"/>
    <property type="match status" value="1"/>
</dbReference>
<proteinExistence type="predicted"/>
<keyword evidence="3 8" id="KW-0238">DNA-binding</keyword>
<evidence type="ECO:0000313" key="9">
    <source>
        <dbReference type="Proteomes" id="UP000192486"/>
    </source>
</evidence>
<feature type="domain" description="HTH luxR-type" evidence="6">
    <location>
        <begin position="147"/>
        <end position="212"/>
    </location>
</feature>
<keyword evidence="4" id="KW-0804">Transcription</keyword>
<keyword evidence="2" id="KW-0805">Transcription regulation</keyword>
<accession>A0ABN4YWG7</accession>
<dbReference type="InterPro" id="IPR016032">
    <property type="entry name" value="Sig_transdc_resp-reg_C-effctor"/>
</dbReference>
<protein>
    <submittedName>
        <fullName evidence="8">DNA-binding response regulator</fullName>
    </submittedName>
</protein>
<organism evidence="8 9">
    <name type="scientific">Sporosarcina ureae</name>
    <dbReference type="NCBI Taxonomy" id="1571"/>
    <lineage>
        <taxon>Bacteria</taxon>
        <taxon>Bacillati</taxon>
        <taxon>Bacillota</taxon>
        <taxon>Bacilli</taxon>
        <taxon>Bacillales</taxon>
        <taxon>Caryophanaceae</taxon>
        <taxon>Sporosarcina</taxon>
    </lineage>
</organism>
<dbReference type="InterPro" id="IPR001789">
    <property type="entry name" value="Sig_transdc_resp-reg_receiver"/>
</dbReference>
<evidence type="ECO:0000259" key="6">
    <source>
        <dbReference type="PROSITE" id="PS50043"/>
    </source>
</evidence>
<dbReference type="PANTHER" id="PTHR43214:SF37">
    <property type="entry name" value="TRANSCRIPTIONAL REGULATORY PROTEIN YDFI"/>
    <property type="match status" value="1"/>
</dbReference>